<gene>
    <name evidence="2" type="ORF">GH741_01325</name>
</gene>
<evidence type="ECO:0000313" key="2">
    <source>
        <dbReference type="EMBL" id="MRH41312.1"/>
    </source>
</evidence>
<dbReference type="OrthoDB" id="2622010at2"/>
<keyword evidence="3" id="KW-1185">Reference proteome</keyword>
<dbReference type="RefSeq" id="WP_153734986.1">
    <property type="nucleotide sequence ID" value="NZ_WJNG01000002.1"/>
</dbReference>
<proteinExistence type="predicted"/>
<feature type="transmembrane region" description="Helical" evidence="1">
    <location>
        <begin position="125"/>
        <end position="142"/>
    </location>
</feature>
<evidence type="ECO:0000256" key="1">
    <source>
        <dbReference type="SAM" id="Phobius"/>
    </source>
</evidence>
<protein>
    <submittedName>
        <fullName evidence="2">Uncharacterized protein</fullName>
    </submittedName>
</protein>
<dbReference type="InterPro" id="IPR048147">
    <property type="entry name" value="CBO0543-like"/>
</dbReference>
<dbReference type="NCBIfam" id="NF041644">
    <property type="entry name" value="CBO0543_fam"/>
    <property type="match status" value="1"/>
</dbReference>
<dbReference type="Proteomes" id="UP000799092">
    <property type="component" value="Unassembled WGS sequence"/>
</dbReference>
<reference evidence="2" key="1">
    <citation type="submission" date="2019-11" db="EMBL/GenBank/DDBJ databases">
        <authorList>
            <person name="Li J."/>
        </authorList>
    </citation>
    <scope>NUCLEOTIDE SEQUENCE</scope>
    <source>
        <strain evidence="2">B6B</strain>
    </source>
</reference>
<sequence>MTAKKIIRLAIILSVLFTPTLFRHPSAKLWIPFFLLNGFVNHCFNKILVTTNKVKYPIRFKPKIFKINFVYDYLICPYLSVWYCQSTYNDNFSGILKKAVYWGFPQTIYEIWLERKTKALKFQKGWRWFHSLFLVFIVKFLSRGMLELMKRTYWYEYVFKSKNN</sequence>
<name>A0A6A8DJ27_9BACI</name>
<accession>A0A6A8DJ27</accession>
<organism evidence="2 3">
    <name type="scientific">Aquibacillus halophilus</name>
    <dbReference type="NCBI Taxonomy" id="930132"/>
    <lineage>
        <taxon>Bacteria</taxon>
        <taxon>Bacillati</taxon>
        <taxon>Bacillota</taxon>
        <taxon>Bacilli</taxon>
        <taxon>Bacillales</taxon>
        <taxon>Bacillaceae</taxon>
        <taxon>Aquibacillus</taxon>
    </lineage>
</organism>
<comment type="caution">
    <text evidence="2">The sequence shown here is derived from an EMBL/GenBank/DDBJ whole genome shotgun (WGS) entry which is preliminary data.</text>
</comment>
<keyword evidence="1" id="KW-0472">Membrane</keyword>
<evidence type="ECO:0000313" key="3">
    <source>
        <dbReference type="Proteomes" id="UP000799092"/>
    </source>
</evidence>
<keyword evidence="1" id="KW-0812">Transmembrane</keyword>
<dbReference type="EMBL" id="WJNG01000002">
    <property type="protein sequence ID" value="MRH41312.1"/>
    <property type="molecule type" value="Genomic_DNA"/>
</dbReference>
<keyword evidence="1" id="KW-1133">Transmembrane helix</keyword>
<dbReference type="AlphaFoldDB" id="A0A6A8DJ27"/>